<comment type="caution">
    <text evidence="10">The sequence shown here is derived from an EMBL/GenBank/DDBJ whole genome shotgun (WGS) entry which is preliminary data.</text>
</comment>
<dbReference type="Pfam" id="PF00486">
    <property type="entry name" value="Trans_reg_C"/>
    <property type="match status" value="1"/>
</dbReference>
<keyword evidence="11" id="KW-1185">Reference proteome</keyword>
<dbReference type="InterPro" id="IPR016032">
    <property type="entry name" value="Sig_transdc_resp-reg_C-effctor"/>
</dbReference>
<dbReference type="SMART" id="SM00448">
    <property type="entry name" value="REC"/>
    <property type="match status" value="1"/>
</dbReference>
<keyword evidence="5" id="KW-0804">Transcription</keyword>
<feature type="domain" description="OmpR/PhoB-type" evidence="9">
    <location>
        <begin position="134"/>
        <end position="233"/>
    </location>
</feature>
<evidence type="ECO:0000259" key="8">
    <source>
        <dbReference type="PROSITE" id="PS50110"/>
    </source>
</evidence>
<proteinExistence type="predicted"/>
<dbReference type="InterPro" id="IPR011006">
    <property type="entry name" value="CheY-like_superfamily"/>
</dbReference>
<keyword evidence="1 6" id="KW-0597">Phosphoprotein</keyword>
<dbReference type="InterPro" id="IPR001867">
    <property type="entry name" value="OmpR/PhoB-type_DNA-bd"/>
</dbReference>
<feature type="DNA-binding region" description="OmpR/PhoB-type" evidence="7">
    <location>
        <begin position="134"/>
        <end position="233"/>
    </location>
</feature>
<dbReference type="Gene3D" id="3.40.50.2300">
    <property type="match status" value="1"/>
</dbReference>
<dbReference type="SUPFAM" id="SSF46894">
    <property type="entry name" value="C-terminal effector domain of the bipartite response regulators"/>
    <property type="match status" value="1"/>
</dbReference>
<dbReference type="NCBIfam" id="NF007005">
    <property type="entry name" value="PRK09468.1"/>
    <property type="match status" value="1"/>
</dbReference>
<dbReference type="RefSeq" id="WP_404615948.1">
    <property type="nucleotide sequence ID" value="NZ_JADIKK010000008.1"/>
</dbReference>
<feature type="domain" description="Response regulatory" evidence="8">
    <location>
        <begin position="5"/>
        <end position="119"/>
    </location>
</feature>
<dbReference type="Gene3D" id="6.10.250.690">
    <property type="match status" value="1"/>
</dbReference>
<gene>
    <name evidence="10" type="primary">ompR</name>
    <name evidence="10" type="ORF">ISP25_18560</name>
</gene>
<evidence type="ECO:0000256" key="4">
    <source>
        <dbReference type="ARBA" id="ARBA00023125"/>
    </source>
</evidence>
<reference evidence="10 11" key="1">
    <citation type="submission" date="2020-10" db="EMBL/GenBank/DDBJ databases">
        <title>Phylogeny of dyella-like bacteria.</title>
        <authorList>
            <person name="Fu J."/>
        </authorList>
    </citation>
    <scope>NUCLEOTIDE SEQUENCE [LARGE SCALE GENOMIC DNA]</scope>
    <source>
        <strain evidence="10 11">KACC 19113</strain>
    </source>
</reference>
<evidence type="ECO:0000259" key="9">
    <source>
        <dbReference type="PROSITE" id="PS51755"/>
    </source>
</evidence>
<evidence type="ECO:0000256" key="3">
    <source>
        <dbReference type="ARBA" id="ARBA00023015"/>
    </source>
</evidence>
<keyword evidence="2" id="KW-0902">Two-component regulatory system</keyword>
<evidence type="ECO:0000256" key="7">
    <source>
        <dbReference type="PROSITE-ProRule" id="PRU01091"/>
    </source>
</evidence>
<dbReference type="SUPFAM" id="SSF52172">
    <property type="entry name" value="CheY-like"/>
    <property type="match status" value="1"/>
</dbReference>
<evidence type="ECO:0000256" key="1">
    <source>
        <dbReference type="ARBA" id="ARBA00022553"/>
    </source>
</evidence>
<dbReference type="SMART" id="SM00862">
    <property type="entry name" value="Trans_reg_C"/>
    <property type="match status" value="1"/>
</dbReference>
<dbReference type="CDD" id="cd00383">
    <property type="entry name" value="trans_reg_C"/>
    <property type="match status" value="1"/>
</dbReference>
<dbReference type="Pfam" id="PF00072">
    <property type="entry name" value="Response_reg"/>
    <property type="match status" value="1"/>
</dbReference>
<dbReference type="PROSITE" id="PS50110">
    <property type="entry name" value="RESPONSE_REGULATORY"/>
    <property type="match status" value="1"/>
</dbReference>
<dbReference type="Proteomes" id="UP001620339">
    <property type="component" value="Unassembled WGS sequence"/>
</dbReference>
<dbReference type="Gene3D" id="1.10.10.10">
    <property type="entry name" value="Winged helix-like DNA-binding domain superfamily/Winged helix DNA-binding domain"/>
    <property type="match status" value="1"/>
</dbReference>
<dbReference type="PANTHER" id="PTHR48111:SF4">
    <property type="entry name" value="DNA-BINDING DUAL TRANSCRIPTIONAL REGULATOR OMPR"/>
    <property type="match status" value="1"/>
</dbReference>
<keyword evidence="4 7" id="KW-0238">DNA-binding</keyword>
<feature type="modified residue" description="4-aspartylphosphate" evidence="6">
    <location>
        <position position="54"/>
    </location>
</feature>
<evidence type="ECO:0000313" key="11">
    <source>
        <dbReference type="Proteomes" id="UP001620339"/>
    </source>
</evidence>
<name>A0ABW8JC32_9GAMM</name>
<dbReference type="EMBL" id="JADIKK010000008">
    <property type="protein sequence ID" value="MFK2879075.1"/>
    <property type="molecule type" value="Genomic_DNA"/>
</dbReference>
<keyword evidence="3" id="KW-0805">Transcription regulation</keyword>
<dbReference type="InterPro" id="IPR001789">
    <property type="entry name" value="Sig_transdc_resp-reg_receiver"/>
</dbReference>
<sequence length="243" mass="27450">MDTPYILVVDDDLRLRDLLERYLAQQGFHVRGAAHAAAMHRELAMHHVDLIVLDLMLPDGDGLELCRVLRAQGMDMPVIMLTAKGDEVDRIVGLEIGADDYLSKPCNPRELVARIRAVLRRRPRAPAGAPQAEREPVYFGRFSFDPASRQLRDGDESVKLTSGEFAVLAVLVDHPYETLSRERLIALARGRDHESFDRSIDVMVSRLRRCLEDDPRRPRWLQTVWGKGYVFVPDGTARDGEGA</sequence>
<dbReference type="InterPro" id="IPR039420">
    <property type="entry name" value="WalR-like"/>
</dbReference>
<accession>A0ABW8JC32</accession>
<evidence type="ECO:0000256" key="6">
    <source>
        <dbReference type="PROSITE-ProRule" id="PRU00169"/>
    </source>
</evidence>
<dbReference type="InterPro" id="IPR036388">
    <property type="entry name" value="WH-like_DNA-bd_sf"/>
</dbReference>
<evidence type="ECO:0000256" key="2">
    <source>
        <dbReference type="ARBA" id="ARBA00023012"/>
    </source>
</evidence>
<protein>
    <submittedName>
        <fullName evidence="10">Two-component system response regulator OmpR</fullName>
    </submittedName>
</protein>
<dbReference type="PANTHER" id="PTHR48111">
    <property type="entry name" value="REGULATOR OF RPOS"/>
    <property type="match status" value="1"/>
</dbReference>
<evidence type="ECO:0000256" key="5">
    <source>
        <dbReference type="ARBA" id="ARBA00023163"/>
    </source>
</evidence>
<organism evidence="10 11">
    <name type="scientific">Rhodanobacter hydrolyticus</name>
    <dbReference type="NCBI Taxonomy" id="2250595"/>
    <lineage>
        <taxon>Bacteria</taxon>
        <taxon>Pseudomonadati</taxon>
        <taxon>Pseudomonadota</taxon>
        <taxon>Gammaproteobacteria</taxon>
        <taxon>Lysobacterales</taxon>
        <taxon>Rhodanobacteraceae</taxon>
        <taxon>Rhodanobacter</taxon>
    </lineage>
</organism>
<evidence type="ECO:0000313" key="10">
    <source>
        <dbReference type="EMBL" id="MFK2879075.1"/>
    </source>
</evidence>
<dbReference type="PROSITE" id="PS51755">
    <property type="entry name" value="OMPR_PHOB"/>
    <property type="match status" value="1"/>
</dbReference>